<dbReference type="Proteomes" id="UP000638732">
    <property type="component" value="Unassembled WGS sequence"/>
</dbReference>
<dbReference type="Pfam" id="PF07484">
    <property type="entry name" value="Collar"/>
    <property type="match status" value="1"/>
</dbReference>
<evidence type="ECO:0000313" key="3">
    <source>
        <dbReference type="Proteomes" id="UP000638732"/>
    </source>
</evidence>
<dbReference type="Gene3D" id="3.90.1340.10">
    <property type="entry name" value="Phage tail collar domain"/>
    <property type="match status" value="1"/>
</dbReference>
<dbReference type="AlphaFoldDB" id="A0A966DUB7"/>
<dbReference type="SUPFAM" id="SSF88874">
    <property type="entry name" value="Receptor-binding domain of short tail fibre protein gp12"/>
    <property type="match status" value="1"/>
</dbReference>
<dbReference type="InterPro" id="IPR011083">
    <property type="entry name" value="Phage_tail_collar_dom"/>
</dbReference>
<dbReference type="InterPro" id="IPR037053">
    <property type="entry name" value="Phage_tail_collar_dom_sf"/>
</dbReference>
<feature type="domain" description="Phage tail collar" evidence="1">
    <location>
        <begin position="6"/>
        <end position="62"/>
    </location>
</feature>
<reference evidence="2" key="1">
    <citation type="submission" date="2020-01" db="EMBL/GenBank/DDBJ databases">
        <authorList>
            <person name="Seo Y.L."/>
        </authorList>
    </citation>
    <scope>NUCLEOTIDE SEQUENCE</scope>
    <source>
        <strain evidence="2">R11</strain>
    </source>
</reference>
<accession>A0A966DUB7</accession>
<organism evidence="2 3">
    <name type="scientific">Mucilaginibacter agri</name>
    <dbReference type="NCBI Taxonomy" id="2695265"/>
    <lineage>
        <taxon>Bacteria</taxon>
        <taxon>Pseudomonadati</taxon>
        <taxon>Bacteroidota</taxon>
        <taxon>Sphingobacteriia</taxon>
        <taxon>Sphingobacteriales</taxon>
        <taxon>Sphingobacteriaceae</taxon>
        <taxon>Mucilaginibacter</taxon>
    </lineage>
</organism>
<comment type="caution">
    <text evidence="2">The sequence shown here is derived from an EMBL/GenBank/DDBJ whole genome shotgun (WGS) entry which is preliminary data.</text>
</comment>
<keyword evidence="3" id="KW-1185">Reference proteome</keyword>
<evidence type="ECO:0000259" key="1">
    <source>
        <dbReference type="Pfam" id="PF07484"/>
    </source>
</evidence>
<protein>
    <submittedName>
        <fullName evidence="2">Phage tail protein</fullName>
    </submittedName>
</protein>
<reference evidence="2" key="2">
    <citation type="submission" date="2020-10" db="EMBL/GenBank/DDBJ databases">
        <title>Mucilaginibacter sp. nov., isolated from soil.</title>
        <authorList>
            <person name="Jeon C.O."/>
        </authorList>
    </citation>
    <scope>NUCLEOTIDE SEQUENCE</scope>
    <source>
        <strain evidence="2">R11</strain>
    </source>
</reference>
<dbReference type="RefSeq" id="WP_166586199.1">
    <property type="nucleotide sequence ID" value="NZ_WWEO01000042.1"/>
</dbReference>
<dbReference type="EMBL" id="WWEO01000042">
    <property type="protein sequence ID" value="NCD70237.1"/>
    <property type="molecule type" value="Genomic_DNA"/>
</dbReference>
<proteinExistence type="predicted"/>
<gene>
    <name evidence="2" type="ORF">GSY63_12790</name>
</gene>
<sequence>MDWYLGEIKIISQNFAPKGWALCNGQLLPIAQNQALFALLGTIYGGNGIQTFGLPNLQGRIPLGFSTQYPQGLISGTNSATLTANQLPMHNHMFLANNAAGNTAAPSGAYFAISGTADNDYSTGQPNAVMAPNELGMAGSSQPVSTQQPYLALNFVIATTGIYPSRN</sequence>
<evidence type="ECO:0000313" key="2">
    <source>
        <dbReference type="EMBL" id="NCD70237.1"/>
    </source>
</evidence>
<name>A0A966DUB7_9SPHI</name>